<accession>A0ABV0ULH8</accession>
<evidence type="ECO:0000313" key="3">
    <source>
        <dbReference type="Proteomes" id="UP001482620"/>
    </source>
</evidence>
<feature type="region of interest" description="Disordered" evidence="1">
    <location>
        <begin position="206"/>
        <end position="225"/>
    </location>
</feature>
<protein>
    <submittedName>
        <fullName evidence="2">Uncharacterized protein</fullName>
    </submittedName>
</protein>
<evidence type="ECO:0000313" key="2">
    <source>
        <dbReference type="EMBL" id="MEQ2245980.1"/>
    </source>
</evidence>
<dbReference type="Proteomes" id="UP001482620">
    <property type="component" value="Unassembled WGS sequence"/>
</dbReference>
<comment type="caution">
    <text evidence="2">The sequence shown here is derived from an EMBL/GenBank/DDBJ whole genome shotgun (WGS) entry which is preliminary data.</text>
</comment>
<keyword evidence="3" id="KW-1185">Reference proteome</keyword>
<sequence>MWRSSGSTPSPSRMAEFVTLSLRECPATLWRKLISADCILDLILSIMTKCMALGENRNVDQQVNRKLRSSAQLSLHHNRPAHHPHYCGRCTDPSVDLPLHSPLTCEQDPKILELLHLRQELPSNLKRTCHPFPVENHGLGVGGADLHPNCFTLGCEPPSACCRSWLERASRTTSSAKRRDETHWSPNQTPSGPWLHLEMLSKKVMNRRSDKGKPCRNPTSTGNRSDLCRQCAPNSCSTYTETGWPLLKGP</sequence>
<reference evidence="2 3" key="1">
    <citation type="submission" date="2021-06" db="EMBL/GenBank/DDBJ databases">
        <authorList>
            <person name="Palmer J.M."/>
        </authorList>
    </citation>
    <scope>NUCLEOTIDE SEQUENCE [LARGE SCALE GENOMIC DNA]</scope>
    <source>
        <strain evidence="3">if_2019</strain>
        <tissue evidence="2">Muscle</tissue>
    </source>
</reference>
<feature type="region of interest" description="Disordered" evidence="1">
    <location>
        <begin position="173"/>
        <end position="194"/>
    </location>
</feature>
<gene>
    <name evidence="2" type="ORF">ILYODFUR_033654</name>
</gene>
<name>A0ABV0ULH8_9TELE</name>
<dbReference type="EMBL" id="JAHRIQ010075309">
    <property type="protein sequence ID" value="MEQ2245980.1"/>
    <property type="molecule type" value="Genomic_DNA"/>
</dbReference>
<organism evidence="2 3">
    <name type="scientific">Ilyodon furcidens</name>
    <name type="common">goldbreast splitfin</name>
    <dbReference type="NCBI Taxonomy" id="33524"/>
    <lineage>
        <taxon>Eukaryota</taxon>
        <taxon>Metazoa</taxon>
        <taxon>Chordata</taxon>
        <taxon>Craniata</taxon>
        <taxon>Vertebrata</taxon>
        <taxon>Euteleostomi</taxon>
        <taxon>Actinopterygii</taxon>
        <taxon>Neopterygii</taxon>
        <taxon>Teleostei</taxon>
        <taxon>Neoteleostei</taxon>
        <taxon>Acanthomorphata</taxon>
        <taxon>Ovalentaria</taxon>
        <taxon>Atherinomorphae</taxon>
        <taxon>Cyprinodontiformes</taxon>
        <taxon>Goodeidae</taxon>
        <taxon>Ilyodon</taxon>
    </lineage>
</organism>
<evidence type="ECO:0000256" key="1">
    <source>
        <dbReference type="SAM" id="MobiDB-lite"/>
    </source>
</evidence>
<proteinExistence type="predicted"/>